<evidence type="ECO:0000256" key="1">
    <source>
        <dbReference type="ARBA" id="ARBA00001946"/>
    </source>
</evidence>
<proteinExistence type="predicted"/>
<dbReference type="InterPro" id="IPR000160">
    <property type="entry name" value="GGDEF_dom"/>
</dbReference>
<keyword evidence="4" id="KW-1133">Transmembrane helix</keyword>
<accession>A0A3E0U123</accession>
<keyword evidence="4" id="KW-0472">Membrane</keyword>
<keyword evidence="4" id="KW-0812">Transmembrane</keyword>
<comment type="catalytic activity">
    <reaction evidence="3">
        <text>2 GTP = 3',3'-c-di-GMP + 2 diphosphate</text>
        <dbReference type="Rhea" id="RHEA:24898"/>
        <dbReference type="ChEBI" id="CHEBI:33019"/>
        <dbReference type="ChEBI" id="CHEBI:37565"/>
        <dbReference type="ChEBI" id="CHEBI:58805"/>
        <dbReference type="EC" id="2.7.7.65"/>
    </reaction>
</comment>
<dbReference type="InterPro" id="IPR029787">
    <property type="entry name" value="Nucleotide_cyclase"/>
</dbReference>
<comment type="caution">
    <text evidence="6">The sequence shown here is derived from an EMBL/GenBank/DDBJ whole genome shotgun (WGS) entry which is preliminary data.</text>
</comment>
<keyword evidence="7" id="KW-1185">Reference proteome</keyword>
<evidence type="ECO:0000313" key="7">
    <source>
        <dbReference type="Proteomes" id="UP000256899"/>
    </source>
</evidence>
<dbReference type="GO" id="GO:0052621">
    <property type="term" value="F:diguanylate cyclase activity"/>
    <property type="evidence" value="ECO:0007669"/>
    <property type="project" value="UniProtKB-EC"/>
</dbReference>
<sequence length="475" mass="54320">MRLTKRFDRHVTLIFITTVIVLIITSYFTFNKVIRDHFNHQQQAVVPLLSLATNEIIRPLTISHHIAKNHFINQVAQADTVNIEQLGSYLKGISDAYGLLAFVAFEKHNFMLDSDYKQSPLTSDRAEWFHRLKDSEQEQIADIGNVENPHLYFDVKLRDAQGAFLGFAGVGVDLDHFSASFGTFRDKFGYELYVADQQHNITITSSSLMKTESHHRKDEIVNLTSLPWFESFAAQEKKGRSSDMVEVNGSQYVISKIAIPELKWHLYLVAPPPYKQSTYWQQLVSTVFVFLLVVLALYFAFEYKNTAFKHDLVKDSETDFLTKLPNRSFINWKAEDIRSKHRFLSVVIADIDKFKSINDQYGHLAGDEVLKLIATELSNSLRQFDVVARWGGEEFIIMLPDTGRNQAFEIAERARQTIASRQIRLEKQSPMVNVTLSFGLAEGDLNVESLNAIVKRADRALYQAKENGRNCVIIG</sequence>
<dbReference type="InterPro" id="IPR050469">
    <property type="entry name" value="Diguanylate_Cyclase"/>
</dbReference>
<organism evidence="6 7">
    <name type="scientific">Thalassotalea euphylliae</name>
    <dbReference type="NCBI Taxonomy" id="1655234"/>
    <lineage>
        <taxon>Bacteria</taxon>
        <taxon>Pseudomonadati</taxon>
        <taxon>Pseudomonadota</taxon>
        <taxon>Gammaproteobacteria</taxon>
        <taxon>Alteromonadales</taxon>
        <taxon>Colwelliaceae</taxon>
        <taxon>Thalassotalea</taxon>
    </lineage>
</organism>
<dbReference type="Proteomes" id="UP000256899">
    <property type="component" value="Unassembled WGS sequence"/>
</dbReference>
<dbReference type="EC" id="2.7.7.65" evidence="2"/>
<dbReference type="GO" id="GO:1902201">
    <property type="term" value="P:negative regulation of bacterial-type flagellum-dependent cell motility"/>
    <property type="evidence" value="ECO:0007669"/>
    <property type="project" value="TreeGrafter"/>
</dbReference>
<evidence type="ECO:0000256" key="3">
    <source>
        <dbReference type="ARBA" id="ARBA00034247"/>
    </source>
</evidence>
<dbReference type="CDD" id="cd01949">
    <property type="entry name" value="GGDEF"/>
    <property type="match status" value="1"/>
</dbReference>
<dbReference type="RefSeq" id="WP_116014001.1">
    <property type="nucleotide sequence ID" value="NZ_QUOT01000001.1"/>
</dbReference>
<name>A0A3E0U123_9GAMM</name>
<evidence type="ECO:0000313" key="6">
    <source>
        <dbReference type="EMBL" id="REL29925.1"/>
    </source>
</evidence>
<dbReference type="Gene3D" id="3.30.70.270">
    <property type="match status" value="1"/>
</dbReference>
<dbReference type="SMART" id="SM00267">
    <property type="entry name" value="GGDEF"/>
    <property type="match status" value="1"/>
</dbReference>
<dbReference type="InterPro" id="IPR043128">
    <property type="entry name" value="Rev_trsase/Diguanyl_cyclase"/>
</dbReference>
<evidence type="ECO:0000259" key="5">
    <source>
        <dbReference type="PROSITE" id="PS50887"/>
    </source>
</evidence>
<dbReference type="FunFam" id="3.30.70.270:FF:000001">
    <property type="entry name" value="Diguanylate cyclase domain protein"/>
    <property type="match status" value="1"/>
</dbReference>
<comment type="cofactor">
    <cofactor evidence="1">
        <name>Mg(2+)</name>
        <dbReference type="ChEBI" id="CHEBI:18420"/>
    </cofactor>
</comment>
<dbReference type="NCBIfam" id="TIGR00254">
    <property type="entry name" value="GGDEF"/>
    <property type="match status" value="1"/>
</dbReference>
<evidence type="ECO:0000256" key="4">
    <source>
        <dbReference type="SAM" id="Phobius"/>
    </source>
</evidence>
<dbReference type="GO" id="GO:0043709">
    <property type="term" value="P:cell adhesion involved in single-species biofilm formation"/>
    <property type="evidence" value="ECO:0007669"/>
    <property type="project" value="TreeGrafter"/>
</dbReference>
<protein>
    <recommendedName>
        <fullName evidence="2">diguanylate cyclase</fullName>
        <ecNumber evidence="2">2.7.7.65</ecNumber>
    </recommendedName>
</protein>
<dbReference type="PROSITE" id="PS50887">
    <property type="entry name" value="GGDEF"/>
    <property type="match status" value="1"/>
</dbReference>
<dbReference type="EMBL" id="QUOT01000001">
    <property type="protein sequence ID" value="REL29925.1"/>
    <property type="molecule type" value="Genomic_DNA"/>
</dbReference>
<feature type="transmembrane region" description="Helical" evidence="4">
    <location>
        <begin position="279"/>
        <end position="301"/>
    </location>
</feature>
<dbReference type="PANTHER" id="PTHR45138">
    <property type="entry name" value="REGULATORY COMPONENTS OF SENSORY TRANSDUCTION SYSTEM"/>
    <property type="match status" value="1"/>
</dbReference>
<dbReference type="GO" id="GO:0005886">
    <property type="term" value="C:plasma membrane"/>
    <property type="evidence" value="ECO:0007669"/>
    <property type="project" value="TreeGrafter"/>
</dbReference>
<reference evidence="7" key="1">
    <citation type="submission" date="2018-08" db="EMBL/GenBank/DDBJ databases">
        <title>Thalassotalea euphylliae genome.</title>
        <authorList>
            <person name="Summers S."/>
            <person name="Rice S.A."/>
            <person name="Freckelton M.L."/>
            <person name="Nedved B.T."/>
            <person name="Hadfield M.G."/>
        </authorList>
    </citation>
    <scope>NUCLEOTIDE SEQUENCE [LARGE SCALE GENOMIC DNA]</scope>
    <source>
        <strain evidence="7">H3</strain>
    </source>
</reference>
<feature type="transmembrane region" description="Helical" evidence="4">
    <location>
        <begin position="12"/>
        <end position="30"/>
    </location>
</feature>
<gene>
    <name evidence="6" type="ORF">DXX94_03950</name>
</gene>
<evidence type="ECO:0000256" key="2">
    <source>
        <dbReference type="ARBA" id="ARBA00012528"/>
    </source>
</evidence>
<dbReference type="PANTHER" id="PTHR45138:SF9">
    <property type="entry name" value="DIGUANYLATE CYCLASE DGCM-RELATED"/>
    <property type="match status" value="1"/>
</dbReference>
<feature type="domain" description="GGDEF" evidence="5">
    <location>
        <begin position="342"/>
        <end position="475"/>
    </location>
</feature>
<dbReference type="Pfam" id="PF00990">
    <property type="entry name" value="GGDEF"/>
    <property type="match status" value="1"/>
</dbReference>
<dbReference type="AlphaFoldDB" id="A0A3E0U123"/>
<dbReference type="SUPFAM" id="SSF55073">
    <property type="entry name" value="Nucleotide cyclase"/>
    <property type="match status" value="1"/>
</dbReference>
<dbReference type="CDD" id="cd18773">
    <property type="entry name" value="PDC1_HK_sensor"/>
    <property type="match status" value="1"/>
</dbReference>